<evidence type="ECO:0000313" key="1">
    <source>
        <dbReference type="EMBL" id="QDV51287.1"/>
    </source>
</evidence>
<dbReference type="EMBL" id="CP037452">
    <property type="protein sequence ID" value="QDV51287.1"/>
    <property type="molecule type" value="Genomic_DNA"/>
</dbReference>
<evidence type="ECO:0000313" key="2">
    <source>
        <dbReference type="Proteomes" id="UP000318313"/>
    </source>
</evidence>
<accession>A0A518IDZ6</accession>
<sequence>MITEEPLRTDPYVGCRSLSTILVMVALFQNFSFADELTAENKSDPAKRLSKDEIHQVWDTIKTTEFPDTKQVPAGSEGYWIEVMSVGFDELRRVVESSNPREGLKYFVDQFGKEGAQTDMRWLVAARSQLLPANRRVKPANADGQPILRRAQIIFAELQVRQFLKEPKLLARYYQSVVWFENMFDDLFFPILLGNLYRNMKEDSSDDNYWWYAQNFLLLAHATGRDDLLKDVKPEKLKPRFQQWFKWFRFNGMYLRPAPNSWYWEIDKGEKTRQEGYIPFVLHQELPPLKVRPKYPFPDWKGPKPTTPANYRSME</sequence>
<name>A0A518IDZ6_9PLAN</name>
<protein>
    <submittedName>
        <fullName evidence="1">Uncharacterized protein</fullName>
    </submittedName>
</protein>
<proteinExistence type="predicted"/>
<gene>
    <name evidence="1" type="ORF">Enr17x_33420</name>
</gene>
<organism evidence="1 2">
    <name type="scientific">Gimesia fumaroli</name>
    <dbReference type="NCBI Taxonomy" id="2527976"/>
    <lineage>
        <taxon>Bacteria</taxon>
        <taxon>Pseudomonadati</taxon>
        <taxon>Planctomycetota</taxon>
        <taxon>Planctomycetia</taxon>
        <taxon>Planctomycetales</taxon>
        <taxon>Planctomycetaceae</taxon>
        <taxon>Gimesia</taxon>
    </lineage>
</organism>
<keyword evidence="2" id="KW-1185">Reference proteome</keyword>
<dbReference type="Proteomes" id="UP000318313">
    <property type="component" value="Chromosome"/>
</dbReference>
<reference evidence="1 2" key="1">
    <citation type="submission" date="2019-03" db="EMBL/GenBank/DDBJ databases">
        <title>Deep-cultivation of Planctomycetes and their phenomic and genomic characterization uncovers novel biology.</title>
        <authorList>
            <person name="Wiegand S."/>
            <person name="Jogler M."/>
            <person name="Boedeker C."/>
            <person name="Pinto D."/>
            <person name="Vollmers J."/>
            <person name="Rivas-Marin E."/>
            <person name="Kohn T."/>
            <person name="Peeters S.H."/>
            <person name="Heuer A."/>
            <person name="Rast P."/>
            <person name="Oberbeckmann S."/>
            <person name="Bunk B."/>
            <person name="Jeske O."/>
            <person name="Meyerdierks A."/>
            <person name="Storesund J.E."/>
            <person name="Kallscheuer N."/>
            <person name="Luecker S."/>
            <person name="Lage O.M."/>
            <person name="Pohl T."/>
            <person name="Merkel B.J."/>
            <person name="Hornburger P."/>
            <person name="Mueller R.-W."/>
            <person name="Bruemmer F."/>
            <person name="Labrenz M."/>
            <person name="Spormann A.M."/>
            <person name="Op den Camp H."/>
            <person name="Overmann J."/>
            <person name="Amann R."/>
            <person name="Jetten M.S.M."/>
            <person name="Mascher T."/>
            <person name="Medema M.H."/>
            <person name="Devos D.P."/>
            <person name="Kaster A.-K."/>
            <person name="Ovreas L."/>
            <person name="Rohde M."/>
            <person name="Galperin M.Y."/>
            <person name="Jogler C."/>
        </authorList>
    </citation>
    <scope>NUCLEOTIDE SEQUENCE [LARGE SCALE GENOMIC DNA]</scope>
    <source>
        <strain evidence="1 2">Enr17</strain>
    </source>
</reference>
<dbReference type="KEGG" id="gfm:Enr17x_33420"/>
<dbReference type="AlphaFoldDB" id="A0A518IDZ6"/>